<evidence type="ECO:0000313" key="1">
    <source>
        <dbReference type="EMBL" id="NYR14613.1"/>
    </source>
</evidence>
<dbReference type="SUPFAM" id="SSF52540">
    <property type="entry name" value="P-loop containing nucleoside triphosphate hydrolases"/>
    <property type="match status" value="1"/>
</dbReference>
<dbReference type="GO" id="GO:0003924">
    <property type="term" value="F:GTPase activity"/>
    <property type="evidence" value="ECO:0007669"/>
    <property type="project" value="InterPro"/>
</dbReference>
<comment type="caution">
    <text evidence="1">The sequence shown here is derived from an EMBL/GenBank/DDBJ whole genome shotgun (WGS) entry which is preliminary data.</text>
</comment>
<dbReference type="Gene3D" id="3.40.50.300">
    <property type="entry name" value="P-loop containing nucleotide triphosphate hydrolases"/>
    <property type="match status" value="1"/>
</dbReference>
<keyword evidence="2" id="KW-1185">Reference proteome</keyword>
<dbReference type="GO" id="GO:0005525">
    <property type="term" value="F:GTP binding"/>
    <property type="evidence" value="ECO:0007669"/>
    <property type="project" value="InterPro"/>
</dbReference>
<dbReference type="EMBL" id="JAAVJF010000001">
    <property type="protein sequence ID" value="NYR14613.1"/>
    <property type="molecule type" value="Genomic_DNA"/>
</dbReference>
<dbReference type="CDD" id="cd00882">
    <property type="entry name" value="Ras_like_GTPase"/>
    <property type="match status" value="1"/>
</dbReference>
<protein>
    <submittedName>
        <fullName evidence="1">GTPase domain-containing protein</fullName>
    </submittedName>
</protein>
<dbReference type="OMA" id="RYVKISA"/>
<sequence>MKKYVVLIGVGGVGKTTLVYRLAGVPIAPSPTKRPGIYRIRAEACEYYVLDPPGQYIDEVVESLLKIAHMYFDRALFIYDLTRYDTLQALYHIADEMCVRGRCIAAKEVWVVGNKRDVAASIGVEHEPDLTLLQAGRYVKISALVDPVEKLGELLP</sequence>
<accession>A0A7L4P779</accession>
<dbReference type="Pfam" id="PF00071">
    <property type="entry name" value="Ras"/>
    <property type="match status" value="1"/>
</dbReference>
<dbReference type="AlphaFoldDB" id="A0A7L4P779"/>
<gene>
    <name evidence="1" type="ORF">HC235_01235</name>
</gene>
<proteinExistence type="predicted"/>
<evidence type="ECO:0000313" key="2">
    <source>
        <dbReference type="Proteomes" id="UP000554766"/>
    </source>
</evidence>
<dbReference type="RefSeq" id="WP_011900352.1">
    <property type="nucleotide sequence ID" value="NZ_JAAVJF010000001.1"/>
</dbReference>
<dbReference type="InterPro" id="IPR027417">
    <property type="entry name" value="P-loop_NTPase"/>
</dbReference>
<dbReference type="GeneID" id="5056152"/>
<organism evidence="1 2">
    <name type="scientific">Pyrobaculum arsenaticum</name>
    <dbReference type="NCBI Taxonomy" id="121277"/>
    <lineage>
        <taxon>Archaea</taxon>
        <taxon>Thermoproteota</taxon>
        <taxon>Thermoprotei</taxon>
        <taxon>Thermoproteales</taxon>
        <taxon>Thermoproteaceae</taxon>
        <taxon>Pyrobaculum</taxon>
    </lineage>
</organism>
<reference evidence="1 2" key="1">
    <citation type="journal article" date="2020" name="Nat. Commun.">
        <title>The structures of two archaeal type IV pili illuminate evolutionary relationships.</title>
        <authorList>
            <person name="Wang F."/>
            <person name="Baquero D.P."/>
            <person name="Su Z."/>
            <person name="Beltran L.C."/>
            <person name="Prangishvili D."/>
            <person name="Krupovic M."/>
            <person name="Egelman E.H."/>
        </authorList>
    </citation>
    <scope>NUCLEOTIDE SEQUENCE [LARGE SCALE GENOMIC DNA]</scope>
    <source>
        <strain evidence="1 2">2GA</strain>
    </source>
</reference>
<dbReference type="Proteomes" id="UP000554766">
    <property type="component" value="Unassembled WGS sequence"/>
</dbReference>
<name>A0A7L4P779_9CREN</name>
<dbReference type="InterPro" id="IPR001806">
    <property type="entry name" value="Small_GTPase"/>
</dbReference>